<dbReference type="RefSeq" id="WP_094828674.1">
    <property type="nucleotide sequence ID" value="NZ_NEVL01000006.1"/>
</dbReference>
<evidence type="ECO:0000313" key="2">
    <source>
        <dbReference type="Proteomes" id="UP000217005"/>
    </source>
</evidence>
<protein>
    <submittedName>
        <fullName evidence="1">Transcriptional regulator</fullName>
    </submittedName>
</protein>
<proteinExistence type="predicted"/>
<dbReference type="Proteomes" id="UP000217005">
    <property type="component" value="Unassembled WGS sequence"/>
</dbReference>
<organism evidence="1 2">
    <name type="scientific">Bordetella genomosp. 1</name>
    <dbReference type="NCBI Taxonomy" id="1395607"/>
    <lineage>
        <taxon>Bacteria</taxon>
        <taxon>Pseudomonadati</taxon>
        <taxon>Pseudomonadota</taxon>
        <taxon>Betaproteobacteria</taxon>
        <taxon>Burkholderiales</taxon>
        <taxon>Alcaligenaceae</taxon>
        <taxon>Bordetella</taxon>
    </lineage>
</organism>
<evidence type="ECO:0000313" key="1">
    <source>
        <dbReference type="EMBL" id="OZI28748.1"/>
    </source>
</evidence>
<name>A0A261RUJ6_9BORD</name>
<gene>
    <name evidence="1" type="ORF">CEG14_22640</name>
</gene>
<accession>A0A261RUJ6</accession>
<dbReference type="EMBL" id="NEVL01000006">
    <property type="protein sequence ID" value="OZI28748.1"/>
    <property type="molecule type" value="Genomic_DNA"/>
</dbReference>
<sequence>MSSLAAVHSPPAGFSRWDAAQALEADEAAAMYLAACLAEDPGDGRLVHAALGDIVRVRGLDRAAQQICVAPETLGRALVAHESPAFNAILAQIRVRGRSLRVDIAGA</sequence>
<comment type="caution">
    <text evidence="1">The sequence shown here is derived from an EMBL/GenBank/DDBJ whole genome shotgun (WGS) entry which is preliminary data.</text>
</comment>
<dbReference type="OrthoDB" id="9798416at2"/>
<dbReference type="InterPro" id="IPR014057">
    <property type="entry name" value="HI1420"/>
</dbReference>
<reference evidence="1 2" key="1">
    <citation type="submission" date="2017-05" db="EMBL/GenBank/DDBJ databases">
        <title>Complete and WGS of Bordetella genogroups.</title>
        <authorList>
            <person name="Spilker T."/>
            <person name="LiPuma J."/>
        </authorList>
    </citation>
    <scope>NUCLEOTIDE SEQUENCE [LARGE SCALE GENOMIC DNA]</scope>
    <source>
        <strain evidence="1 2">AU17610</strain>
    </source>
</reference>
<dbReference type="Pfam" id="PF21716">
    <property type="entry name" value="dnstrm_HI1420"/>
    <property type="match status" value="1"/>
</dbReference>
<dbReference type="AlphaFoldDB" id="A0A261RUJ6"/>